<keyword evidence="4 10" id="KW-0812">Transmembrane</keyword>
<dbReference type="GO" id="GO:0009922">
    <property type="term" value="F:fatty acid elongase activity"/>
    <property type="evidence" value="ECO:0007669"/>
    <property type="project" value="UniProtKB-EC"/>
</dbReference>
<evidence type="ECO:0000256" key="5">
    <source>
        <dbReference type="ARBA" id="ARBA00022832"/>
    </source>
</evidence>
<dbReference type="InterPro" id="IPR002076">
    <property type="entry name" value="ELO_fam"/>
</dbReference>
<feature type="transmembrane region" description="Helical" evidence="10">
    <location>
        <begin position="20"/>
        <end position="43"/>
    </location>
</feature>
<dbReference type="GO" id="GO:0030148">
    <property type="term" value="P:sphingolipid biosynthetic process"/>
    <property type="evidence" value="ECO:0007669"/>
    <property type="project" value="TreeGrafter"/>
</dbReference>
<dbReference type="GO" id="GO:0034626">
    <property type="term" value="P:fatty acid elongation, polyunsaturated fatty acid"/>
    <property type="evidence" value="ECO:0007669"/>
    <property type="project" value="TreeGrafter"/>
</dbReference>
<evidence type="ECO:0000256" key="7">
    <source>
        <dbReference type="ARBA" id="ARBA00023098"/>
    </source>
</evidence>
<evidence type="ECO:0000313" key="12">
    <source>
        <dbReference type="RefSeq" id="XP_034116498.2"/>
    </source>
</evidence>
<accession>A0A6P8XT37</accession>
<dbReference type="EC" id="2.3.1.199" evidence="10"/>
<dbReference type="Proteomes" id="UP000515160">
    <property type="component" value="Chromosome 2R"/>
</dbReference>
<dbReference type="AlphaFoldDB" id="A0A6P8XT37"/>
<keyword evidence="5 10" id="KW-0276">Fatty acid metabolism</keyword>
<evidence type="ECO:0000256" key="9">
    <source>
        <dbReference type="ARBA" id="ARBA00023160"/>
    </source>
</evidence>
<dbReference type="PANTHER" id="PTHR11157:SF116">
    <property type="entry name" value="ELONGATION OF VERY LONG CHAIN FATTY ACIDS PROTEIN-RELATED"/>
    <property type="match status" value="1"/>
</dbReference>
<keyword evidence="3 10" id="KW-0808">Transferase</keyword>
<feature type="transmembrane region" description="Helical" evidence="10">
    <location>
        <begin position="158"/>
        <end position="178"/>
    </location>
</feature>
<dbReference type="PANTHER" id="PTHR11157">
    <property type="entry name" value="FATTY ACID ACYL TRANSFERASE-RELATED"/>
    <property type="match status" value="1"/>
</dbReference>
<dbReference type="RefSeq" id="XP_034116498.2">
    <property type="nucleotide sequence ID" value="XM_034260607.2"/>
</dbReference>
<evidence type="ECO:0000313" key="11">
    <source>
        <dbReference type="Proteomes" id="UP000515160"/>
    </source>
</evidence>
<feature type="transmembrane region" description="Helical" evidence="10">
    <location>
        <begin position="135"/>
        <end position="152"/>
    </location>
</feature>
<name>A0A6P8XT37_DROAB</name>
<keyword evidence="6 10" id="KW-1133">Transmembrane helix</keyword>
<evidence type="ECO:0000256" key="8">
    <source>
        <dbReference type="ARBA" id="ARBA00023136"/>
    </source>
</evidence>
<dbReference type="Pfam" id="PF01151">
    <property type="entry name" value="ELO"/>
    <property type="match status" value="1"/>
</dbReference>
<dbReference type="GO" id="GO:0019367">
    <property type="term" value="P:fatty acid elongation, saturated fatty acid"/>
    <property type="evidence" value="ECO:0007669"/>
    <property type="project" value="TreeGrafter"/>
</dbReference>
<evidence type="ECO:0000256" key="4">
    <source>
        <dbReference type="ARBA" id="ARBA00022692"/>
    </source>
</evidence>
<comment type="subcellular location">
    <subcellularLocation>
        <location evidence="1">Membrane</location>
        <topology evidence="1">Multi-pass membrane protein</topology>
    </subcellularLocation>
</comment>
<dbReference type="OrthoDB" id="434092at2759"/>
<evidence type="ECO:0000256" key="3">
    <source>
        <dbReference type="ARBA" id="ARBA00022679"/>
    </source>
</evidence>
<keyword evidence="7 10" id="KW-0443">Lipid metabolism</keyword>
<dbReference type="GO" id="GO:0005789">
    <property type="term" value="C:endoplasmic reticulum membrane"/>
    <property type="evidence" value="ECO:0007669"/>
    <property type="project" value="TreeGrafter"/>
</dbReference>
<evidence type="ECO:0000256" key="6">
    <source>
        <dbReference type="ARBA" id="ARBA00022989"/>
    </source>
</evidence>
<evidence type="ECO:0000256" key="2">
    <source>
        <dbReference type="ARBA" id="ARBA00022516"/>
    </source>
</evidence>
<gene>
    <name evidence="12" type="primary">LOC117576071</name>
</gene>
<reference evidence="12" key="1">
    <citation type="submission" date="2025-08" db="UniProtKB">
        <authorList>
            <consortium name="RefSeq"/>
        </authorList>
    </citation>
    <scope>IDENTIFICATION</scope>
    <source>
        <strain evidence="12">15112-1751.03</strain>
        <tissue evidence="12">Whole Adult</tissue>
    </source>
</reference>
<keyword evidence="2 10" id="KW-0444">Lipid biosynthesis</keyword>
<feature type="transmembrane region" description="Helical" evidence="10">
    <location>
        <begin position="190"/>
        <end position="212"/>
    </location>
</feature>
<sequence>MFELFPIADPVPWPFTGPFWPNATTIIVYLVFVLKLGPMLMANREPFKLRGVLKVYNIFQIIFNTILLLWFSHLIFWSEAYPNLSCIVMLPIDHELKNTERIILYLYFLNKILDLLDTVFFVLRKSYKQITLLHLIHHVYMPTACHFFIRLYGYGGHLFLTGTLNSFTHTVMYIYYYLSSQNPNIKKSIWWKQYVTILQMVQFILMFSHSVWTLMQKDCEVPFPLIFIVLFMSGLMLVMFTNFYIKSYFKKKTTKVN</sequence>
<evidence type="ECO:0000256" key="10">
    <source>
        <dbReference type="RuleBase" id="RU361115"/>
    </source>
</evidence>
<dbReference type="GO" id="GO:0034625">
    <property type="term" value="P:fatty acid elongation, monounsaturated fatty acid"/>
    <property type="evidence" value="ECO:0007669"/>
    <property type="project" value="TreeGrafter"/>
</dbReference>
<protein>
    <recommendedName>
        <fullName evidence="10">Elongation of very long chain fatty acids protein</fullName>
        <ecNumber evidence="10">2.3.1.199</ecNumber>
    </recommendedName>
    <alternativeName>
        <fullName evidence="10">Very-long-chain 3-oxoacyl-CoA synthase</fullName>
    </alternativeName>
</protein>
<feature type="transmembrane region" description="Helical" evidence="10">
    <location>
        <begin position="55"/>
        <end position="76"/>
    </location>
</feature>
<organism evidence="11 12">
    <name type="scientific">Drosophila albomicans</name>
    <name type="common">Fruit fly</name>
    <dbReference type="NCBI Taxonomy" id="7291"/>
    <lineage>
        <taxon>Eukaryota</taxon>
        <taxon>Metazoa</taxon>
        <taxon>Ecdysozoa</taxon>
        <taxon>Arthropoda</taxon>
        <taxon>Hexapoda</taxon>
        <taxon>Insecta</taxon>
        <taxon>Pterygota</taxon>
        <taxon>Neoptera</taxon>
        <taxon>Endopterygota</taxon>
        <taxon>Diptera</taxon>
        <taxon>Brachycera</taxon>
        <taxon>Muscomorpha</taxon>
        <taxon>Ephydroidea</taxon>
        <taxon>Drosophilidae</taxon>
        <taxon>Drosophila</taxon>
    </lineage>
</organism>
<comment type="similarity">
    <text evidence="10">Belongs to the ELO family.</text>
</comment>
<keyword evidence="11" id="KW-1185">Reference proteome</keyword>
<feature type="transmembrane region" description="Helical" evidence="10">
    <location>
        <begin position="102"/>
        <end position="123"/>
    </location>
</feature>
<feature type="transmembrane region" description="Helical" evidence="10">
    <location>
        <begin position="224"/>
        <end position="245"/>
    </location>
</feature>
<keyword evidence="9 10" id="KW-0275">Fatty acid biosynthesis</keyword>
<comment type="catalytic activity">
    <reaction evidence="10">
        <text>a very-long-chain acyl-CoA + malonyl-CoA + H(+) = a very-long-chain 3-oxoacyl-CoA + CO2 + CoA</text>
        <dbReference type="Rhea" id="RHEA:32727"/>
        <dbReference type="ChEBI" id="CHEBI:15378"/>
        <dbReference type="ChEBI" id="CHEBI:16526"/>
        <dbReference type="ChEBI" id="CHEBI:57287"/>
        <dbReference type="ChEBI" id="CHEBI:57384"/>
        <dbReference type="ChEBI" id="CHEBI:90725"/>
        <dbReference type="ChEBI" id="CHEBI:90736"/>
        <dbReference type="EC" id="2.3.1.199"/>
    </reaction>
</comment>
<dbReference type="GO" id="GO:0042761">
    <property type="term" value="P:very long-chain fatty acid biosynthetic process"/>
    <property type="evidence" value="ECO:0007669"/>
    <property type="project" value="TreeGrafter"/>
</dbReference>
<keyword evidence="8 10" id="KW-0472">Membrane</keyword>
<dbReference type="GeneID" id="117576071"/>
<proteinExistence type="inferred from homology"/>
<evidence type="ECO:0000256" key="1">
    <source>
        <dbReference type="ARBA" id="ARBA00004141"/>
    </source>
</evidence>